<accession>A0A2T4UIP5</accession>
<evidence type="ECO:0000313" key="3">
    <source>
        <dbReference type="EMBL" id="PTL59102.1"/>
    </source>
</evidence>
<keyword evidence="4" id="KW-1185">Reference proteome</keyword>
<dbReference type="InterPro" id="IPR029062">
    <property type="entry name" value="Class_I_gatase-like"/>
</dbReference>
<feature type="domain" description="N,N-dimethylformamidase beta subunit-like C-terminal" evidence="2">
    <location>
        <begin position="326"/>
        <end position="506"/>
    </location>
</feature>
<evidence type="ECO:0000313" key="4">
    <source>
        <dbReference type="Proteomes" id="UP000240739"/>
    </source>
</evidence>
<dbReference type="Proteomes" id="UP000240739">
    <property type="component" value="Unassembled WGS sequence"/>
</dbReference>
<dbReference type="Gene3D" id="3.40.50.880">
    <property type="match status" value="1"/>
</dbReference>
<dbReference type="InterPro" id="IPR046540">
    <property type="entry name" value="DMFA2_C"/>
</dbReference>
<dbReference type="RefSeq" id="WP_107567538.1">
    <property type="nucleotide sequence ID" value="NZ_PYYB01000001.1"/>
</dbReference>
<dbReference type="Gene3D" id="2.60.40.4070">
    <property type="match status" value="2"/>
</dbReference>
<organism evidence="3 4">
    <name type="scientific">Paraconexibacter algicola</name>
    <dbReference type="NCBI Taxonomy" id="2133960"/>
    <lineage>
        <taxon>Bacteria</taxon>
        <taxon>Bacillati</taxon>
        <taxon>Actinomycetota</taxon>
        <taxon>Thermoleophilia</taxon>
        <taxon>Solirubrobacterales</taxon>
        <taxon>Paraconexibacteraceae</taxon>
        <taxon>Paraconexibacter</taxon>
    </lineage>
</organism>
<dbReference type="SUPFAM" id="SSF52317">
    <property type="entry name" value="Class I glutamine amidotransferase-like"/>
    <property type="match status" value="1"/>
</dbReference>
<sequence length="625" mass="67501">MSAPPTRRAAVVVFAALVVATFGAFFVAQNLKNQPSILQQVTVDPFFSPNSDGRFDGARIRFKLRDADRVKLEVVDADGDPVRTLIDGAVERYTPTRVLWKGETDGGGRAPDGVYRYRFTLREQGRSIVFQRSVRLDTTPPVVRVTSIGPVSDTDRPRPELLPNPEGEPATVRFAAPAGKDPRKKVTIFKTGPGATRRVYGPADLPADATTFPWDGRLSDGRNASPGTYVVVVEARDQAGNIGTSVPLDRRGLPTTTYGEPFPGRGGITVRYLGVQPPLEPTRAGERGVFGVDARQERYTWSLSRLGEPGRVLARSGRPNTRAVLSITAPASDTRGGVYLLTVRTRTRRVRVPWVVRPSTPTIGTRAEPRGVLVVLPATTWQGRNPVDDDGDGLPDVLDRGLPVRLQRILVGAGDGLPVGFAQGEAPLLAHLDRTRRRYDVTTDVALAAGRGPQLADGYQGVILPGDVRWLDPRAGRALRAFARAGGTVTLFGTRSLQREVRQTPRLRLTDPTAPLATDLFGARLGALVRAPVTLTDFQDEIDLFAGTEGEFRGLRVIEPVQALGDGAERVAAAVTPNSRPVIVAARFGRGLVIRTGLPELPAALSSSPELAALVRNVWTLSRAR</sequence>
<evidence type="ECO:0000256" key="1">
    <source>
        <dbReference type="SAM" id="MobiDB-lite"/>
    </source>
</evidence>
<evidence type="ECO:0000259" key="2">
    <source>
        <dbReference type="Pfam" id="PF20254"/>
    </source>
</evidence>
<protein>
    <recommendedName>
        <fullName evidence="2">N,N-dimethylformamidase beta subunit-like C-terminal domain-containing protein</fullName>
    </recommendedName>
</protein>
<dbReference type="AlphaFoldDB" id="A0A2T4UIP5"/>
<dbReference type="EMBL" id="PYYB01000001">
    <property type="protein sequence ID" value="PTL59102.1"/>
    <property type="molecule type" value="Genomic_DNA"/>
</dbReference>
<reference evidence="3 4" key="1">
    <citation type="submission" date="2018-03" db="EMBL/GenBank/DDBJ databases">
        <title>Aquarubrobacter algicola gen. nov., sp. nov., a novel actinobacterium isolated from shallow eutrophic lake during the end of cyanobacterial harmful algal blooms.</title>
        <authorList>
            <person name="Chun S.J."/>
        </authorList>
    </citation>
    <scope>NUCLEOTIDE SEQUENCE [LARGE SCALE GENOMIC DNA]</scope>
    <source>
        <strain evidence="3 4">Seoho-28</strain>
    </source>
</reference>
<proteinExistence type="predicted"/>
<feature type="region of interest" description="Disordered" evidence="1">
    <location>
        <begin position="145"/>
        <end position="172"/>
    </location>
</feature>
<comment type="caution">
    <text evidence="3">The sequence shown here is derived from an EMBL/GenBank/DDBJ whole genome shotgun (WGS) entry which is preliminary data.</text>
</comment>
<gene>
    <name evidence="3" type="ORF">C7Y72_05295</name>
</gene>
<dbReference type="OrthoDB" id="5243810at2"/>
<dbReference type="Pfam" id="PF20254">
    <property type="entry name" value="DMFA2_C"/>
    <property type="match status" value="1"/>
</dbReference>
<name>A0A2T4UIP5_9ACTN</name>